<feature type="transmembrane region" description="Helical" evidence="2">
    <location>
        <begin position="438"/>
        <end position="457"/>
    </location>
</feature>
<dbReference type="InterPro" id="IPR011990">
    <property type="entry name" value="TPR-like_helical_dom_sf"/>
</dbReference>
<feature type="chain" id="PRO_5016321719" evidence="3">
    <location>
        <begin position="21"/>
        <end position="685"/>
    </location>
</feature>
<accession>A0A316HJ19</accession>
<keyword evidence="6" id="KW-1185">Reference proteome</keyword>
<dbReference type="InterPro" id="IPR019734">
    <property type="entry name" value="TPR_rpt"/>
</dbReference>
<comment type="caution">
    <text evidence="5">The sequence shown here is derived from an EMBL/GenBank/DDBJ whole genome shotgun (WGS) entry which is preliminary data.</text>
</comment>
<dbReference type="SUPFAM" id="SSF48452">
    <property type="entry name" value="TPR-like"/>
    <property type="match status" value="1"/>
</dbReference>
<dbReference type="Pfam" id="PF13374">
    <property type="entry name" value="TPR_10"/>
    <property type="match status" value="1"/>
</dbReference>
<evidence type="ECO:0000259" key="4">
    <source>
        <dbReference type="Pfam" id="PF06580"/>
    </source>
</evidence>
<dbReference type="InterPro" id="IPR050640">
    <property type="entry name" value="Bact_2-comp_sensor_kinase"/>
</dbReference>
<evidence type="ECO:0000256" key="2">
    <source>
        <dbReference type="SAM" id="Phobius"/>
    </source>
</evidence>
<dbReference type="InterPro" id="IPR036890">
    <property type="entry name" value="HATPase_C_sf"/>
</dbReference>
<dbReference type="PROSITE" id="PS50005">
    <property type="entry name" value="TPR"/>
    <property type="match status" value="3"/>
</dbReference>
<dbReference type="Gene3D" id="1.25.40.10">
    <property type="entry name" value="Tetratricopeptide repeat domain"/>
    <property type="match status" value="2"/>
</dbReference>
<evidence type="ECO:0000256" key="1">
    <source>
        <dbReference type="PROSITE-ProRule" id="PRU00339"/>
    </source>
</evidence>
<organism evidence="5 6">
    <name type="scientific">Mucilaginibacter oryzae</name>
    <dbReference type="NCBI Taxonomy" id="468058"/>
    <lineage>
        <taxon>Bacteria</taxon>
        <taxon>Pseudomonadati</taxon>
        <taxon>Bacteroidota</taxon>
        <taxon>Sphingobacteriia</taxon>
        <taxon>Sphingobacteriales</taxon>
        <taxon>Sphingobacteriaceae</taxon>
        <taxon>Mucilaginibacter</taxon>
    </lineage>
</organism>
<evidence type="ECO:0000313" key="5">
    <source>
        <dbReference type="EMBL" id="PWK80021.1"/>
    </source>
</evidence>
<dbReference type="RefSeq" id="WP_109606062.1">
    <property type="nucleotide sequence ID" value="NZ_QGHA01000001.1"/>
</dbReference>
<feature type="repeat" description="TPR" evidence="1">
    <location>
        <begin position="203"/>
        <end position="236"/>
    </location>
</feature>
<keyword evidence="1" id="KW-0802">TPR repeat</keyword>
<dbReference type="Proteomes" id="UP000245678">
    <property type="component" value="Unassembled WGS sequence"/>
</dbReference>
<feature type="signal peptide" evidence="3">
    <location>
        <begin position="1"/>
        <end position="20"/>
    </location>
</feature>
<evidence type="ECO:0000256" key="3">
    <source>
        <dbReference type="SAM" id="SignalP"/>
    </source>
</evidence>
<feature type="domain" description="Signal transduction histidine kinase internal region" evidence="4">
    <location>
        <begin position="479"/>
        <end position="558"/>
    </location>
</feature>
<dbReference type="Gene3D" id="3.30.565.10">
    <property type="entry name" value="Histidine kinase-like ATPase, C-terminal domain"/>
    <property type="match status" value="1"/>
</dbReference>
<dbReference type="GO" id="GO:0000155">
    <property type="term" value="F:phosphorelay sensor kinase activity"/>
    <property type="evidence" value="ECO:0007669"/>
    <property type="project" value="InterPro"/>
</dbReference>
<dbReference type="EMBL" id="QGHA01000001">
    <property type="protein sequence ID" value="PWK80021.1"/>
    <property type="molecule type" value="Genomic_DNA"/>
</dbReference>
<sequence length="685" mass="76579">MKKILIPVLFLVTYCNRVSAQAVQKEIHSLTLQLQKHTGQDTARVMLLNDLAYAYYVVNPDKGLEQAKAAAALASSLSYTRGLAIAFSRMSVNYWAKGQDWLAMQTSEKAIRYYKLSGNLLGYAKALNNRALNHYALENYIAAIHDHEEALAIFKKLNFPLGIQNSYNNMGVVFLALNDYPRALDNFLKASRIKRGPVNTAQADLLVNIGLVYKNMKTYPKALSYQQQALKIYQSVGDQQGIANSLGNIATVYDLSHKDRQALVFYKQALTINRTIGNKAHIASDLTNIGVLYHDAGDFSRAEQYLKEAVALYSETTDKNDLSEALLALAANEEKRPGTRDRAGLVERLQKASLQAAEAGGSPLRKSEALEALSNTYEKAGRFQLALDAYKKHILLQDTIFNKAKDQEILRKQLEFDFEQKELVTKAEIQRQKMVRQAVVAGSLVLLVMLGGGFLLYKRKQDAVNRKKAAEYKATVAETELKVLRSQMNPHFIFNSLNAINDYIAKNDKETAQQYLVEFAELMRQTLENSHFSEIPLADDLDFIRQYLQVEARRLKNTFAFEINIDPDIDTENTLIPPLLLQPFIENSIWHGMAPKVGSADGLITISLNKKDGLLICTVEDNGVGKVTDARQQTAKKRSFGLELTESRLAILNGKKQAGGQLQISENLNGKGTKVELSVPLKMAF</sequence>
<feature type="repeat" description="TPR" evidence="1">
    <location>
        <begin position="164"/>
        <end position="197"/>
    </location>
</feature>
<dbReference type="GO" id="GO:0016020">
    <property type="term" value="C:membrane"/>
    <property type="evidence" value="ECO:0007669"/>
    <property type="project" value="InterPro"/>
</dbReference>
<gene>
    <name evidence="5" type="ORF">LX99_00485</name>
</gene>
<dbReference type="AlphaFoldDB" id="A0A316HJ19"/>
<evidence type="ECO:0000313" key="6">
    <source>
        <dbReference type="Proteomes" id="UP000245678"/>
    </source>
</evidence>
<dbReference type="SUPFAM" id="SSF55874">
    <property type="entry name" value="ATPase domain of HSP90 chaperone/DNA topoisomerase II/histidine kinase"/>
    <property type="match status" value="1"/>
</dbReference>
<dbReference type="PANTHER" id="PTHR34220:SF7">
    <property type="entry name" value="SENSOR HISTIDINE KINASE YPDA"/>
    <property type="match status" value="1"/>
</dbReference>
<reference evidence="5 6" key="1">
    <citation type="submission" date="2018-05" db="EMBL/GenBank/DDBJ databases">
        <title>Genomic Encyclopedia of Archaeal and Bacterial Type Strains, Phase II (KMG-II): from individual species to whole genera.</title>
        <authorList>
            <person name="Goeker M."/>
        </authorList>
    </citation>
    <scope>NUCLEOTIDE SEQUENCE [LARGE SCALE GENOMIC DNA]</scope>
    <source>
        <strain evidence="5 6">DSM 19975</strain>
    </source>
</reference>
<dbReference type="InterPro" id="IPR010559">
    <property type="entry name" value="Sig_transdc_His_kin_internal"/>
</dbReference>
<feature type="repeat" description="TPR" evidence="1">
    <location>
        <begin position="283"/>
        <end position="316"/>
    </location>
</feature>
<protein>
    <submittedName>
        <fullName evidence="5">Tetratricopeptide repeat protein</fullName>
    </submittedName>
</protein>
<keyword evidence="2" id="KW-1133">Transmembrane helix</keyword>
<dbReference type="Pfam" id="PF06580">
    <property type="entry name" value="His_kinase"/>
    <property type="match status" value="1"/>
</dbReference>
<keyword evidence="2" id="KW-0472">Membrane</keyword>
<dbReference type="PANTHER" id="PTHR34220">
    <property type="entry name" value="SENSOR HISTIDINE KINASE YPDA"/>
    <property type="match status" value="1"/>
</dbReference>
<proteinExistence type="predicted"/>
<keyword evidence="2" id="KW-0812">Transmembrane</keyword>
<dbReference type="SMART" id="SM00028">
    <property type="entry name" value="TPR"/>
    <property type="match status" value="6"/>
</dbReference>
<name>A0A316HJ19_9SPHI</name>
<dbReference type="SUPFAM" id="SSF81901">
    <property type="entry name" value="HCP-like"/>
    <property type="match status" value="1"/>
</dbReference>
<keyword evidence="3" id="KW-0732">Signal</keyword>
<dbReference type="Pfam" id="PF13424">
    <property type="entry name" value="TPR_12"/>
    <property type="match status" value="2"/>
</dbReference>